<gene>
    <name evidence="3" type="ORF">BYL167_LOCUS61020</name>
    <name evidence="4" type="ORF">GIL414_LOCUS62991</name>
</gene>
<dbReference type="SUPFAM" id="SSF56112">
    <property type="entry name" value="Protein kinase-like (PK-like)"/>
    <property type="match status" value="1"/>
</dbReference>
<dbReference type="EMBL" id="CAJOBJ010258050">
    <property type="protein sequence ID" value="CAF5106452.1"/>
    <property type="molecule type" value="Genomic_DNA"/>
</dbReference>
<keyword evidence="1" id="KW-0547">Nucleotide-binding</keyword>
<reference evidence="3" key="1">
    <citation type="submission" date="2021-02" db="EMBL/GenBank/DDBJ databases">
        <authorList>
            <person name="Nowell W R."/>
        </authorList>
    </citation>
    <scope>NUCLEOTIDE SEQUENCE</scope>
</reference>
<comment type="caution">
    <text evidence="3">The sequence shown here is derived from an EMBL/GenBank/DDBJ whole genome shotgun (WGS) entry which is preliminary data.</text>
</comment>
<organism evidence="3 5">
    <name type="scientific">Rotaria magnacalcarata</name>
    <dbReference type="NCBI Taxonomy" id="392030"/>
    <lineage>
        <taxon>Eukaryota</taxon>
        <taxon>Metazoa</taxon>
        <taxon>Spiralia</taxon>
        <taxon>Gnathifera</taxon>
        <taxon>Rotifera</taxon>
        <taxon>Eurotatoria</taxon>
        <taxon>Bdelloidea</taxon>
        <taxon>Philodinida</taxon>
        <taxon>Philodinidae</taxon>
        <taxon>Rotaria</taxon>
    </lineage>
</organism>
<evidence type="ECO:0000313" key="5">
    <source>
        <dbReference type="Proteomes" id="UP000681967"/>
    </source>
</evidence>
<sequence>MQSACCNCLAELSCDYTNGQIIIERNGIYILAMLLFPENEESLRLEKYNHLQRNVFKTLRFLFSLNKKNDQYQFKRLFPTQIFELFVGIGNFQRETHVYNDIMNAWNSINIDELTRIKNERLQSINPKQDPTRFIRDYGVYECLGSGAFGSVYRVAQRGSTTMYALKE</sequence>
<evidence type="ECO:0000256" key="1">
    <source>
        <dbReference type="PROSITE-ProRule" id="PRU10141"/>
    </source>
</evidence>
<dbReference type="PROSITE" id="PS00107">
    <property type="entry name" value="PROTEIN_KINASE_ATP"/>
    <property type="match status" value="1"/>
</dbReference>
<dbReference type="PROSITE" id="PS50011">
    <property type="entry name" value="PROTEIN_KINASE_DOM"/>
    <property type="match status" value="1"/>
</dbReference>
<proteinExistence type="predicted"/>
<dbReference type="AlphaFoldDB" id="A0A8S3EQQ8"/>
<dbReference type="InterPro" id="IPR000719">
    <property type="entry name" value="Prot_kinase_dom"/>
</dbReference>
<evidence type="ECO:0000259" key="2">
    <source>
        <dbReference type="PROSITE" id="PS50011"/>
    </source>
</evidence>
<dbReference type="Proteomes" id="UP000681967">
    <property type="component" value="Unassembled WGS sequence"/>
</dbReference>
<accession>A0A8S3EQQ8</accession>
<dbReference type="EMBL" id="CAJOBH010231735">
    <property type="protein sequence ID" value="CAF5074175.1"/>
    <property type="molecule type" value="Genomic_DNA"/>
</dbReference>
<evidence type="ECO:0000313" key="4">
    <source>
        <dbReference type="EMBL" id="CAF5106452.1"/>
    </source>
</evidence>
<feature type="binding site" evidence="1">
    <location>
        <position position="167"/>
    </location>
    <ligand>
        <name>ATP</name>
        <dbReference type="ChEBI" id="CHEBI:30616"/>
    </ligand>
</feature>
<name>A0A8S3EQQ8_9BILA</name>
<dbReference type="InterPro" id="IPR017441">
    <property type="entry name" value="Protein_kinase_ATP_BS"/>
</dbReference>
<keyword evidence="1" id="KW-0067">ATP-binding</keyword>
<feature type="domain" description="Protein kinase" evidence="2">
    <location>
        <begin position="138"/>
        <end position="168"/>
    </location>
</feature>
<evidence type="ECO:0000313" key="3">
    <source>
        <dbReference type="EMBL" id="CAF5074175.1"/>
    </source>
</evidence>
<dbReference type="InterPro" id="IPR011009">
    <property type="entry name" value="Kinase-like_dom_sf"/>
</dbReference>
<dbReference type="GO" id="GO:0004672">
    <property type="term" value="F:protein kinase activity"/>
    <property type="evidence" value="ECO:0007669"/>
    <property type="project" value="InterPro"/>
</dbReference>
<dbReference type="Gene3D" id="3.30.200.20">
    <property type="entry name" value="Phosphorylase Kinase, domain 1"/>
    <property type="match status" value="1"/>
</dbReference>
<dbReference type="Proteomes" id="UP000681720">
    <property type="component" value="Unassembled WGS sequence"/>
</dbReference>
<feature type="non-terminal residue" evidence="3">
    <location>
        <position position="1"/>
    </location>
</feature>
<dbReference type="GO" id="GO:0005524">
    <property type="term" value="F:ATP binding"/>
    <property type="evidence" value="ECO:0007669"/>
    <property type="project" value="UniProtKB-UniRule"/>
</dbReference>
<protein>
    <recommendedName>
        <fullName evidence="2">Protein kinase domain-containing protein</fullName>
    </recommendedName>
</protein>